<dbReference type="OrthoDB" id="4767272at2759"/>
<accession>A0A066Y236</accession>
<keyword evidence="3" id="KW-1185">Reference proteome</keyword>
<protein>
    <recommendedName>
        <fullName evidence="1">Tc1-like transposase DDE domain-containing protein</fullName>
    </recommendedName>
</protein>
<name>A0A066Y236_COLSU</name>
<dbReference type="NCBIfam" id="NF033545">
    <property type="entry name" value="transpos_IS630"/>
    <property type="match status" value="1"/>
</dbReference>
<dbReference type="STRING" id="1173701.A0A066Y236"/>
<dbReference type="AlphaFoldDB" id="A0A066Y236"/>
<dbReference type="eggNOG" id="ENOG502SGEC">
    <property type="taxonomic scope" value="Eukaryota"/>
</dbReference>
<organism evidence="2 3">
    <name type="scientific">Colletotrichum sublineola</name>
    <name type="common">Sorghum anthracnose fungus</name>
    <dbReference type="NCBI Taxonomy" id="1173701"/>
    <lineage>
        <taxon>Eukaryota</taxon>
        <taxon>Fungi</taxon>
        <taxon>Dikarya</taxon>
        <taxon>Ascomycota</taxon>
        <taxon>Pezizomycotina</taxon>
        <taxon>Sordariomycetes</taxon>
        <taxon>Hypocreomycetidae</taxon>
        <taxon>Glomerellales</taxon>
        <taxon>Glomerellaceae</taxon>
        <taxon>Colletotrichum</taxon>
        <taxon>Colletotrichum graminicola species complex</taxon>
    </lineage>
</organism>
<dbReference type="OMA" id="CNERTIR"/>
<evidence type="ECO:0000259" key="1">
    <source>
        <dbReference type="Pfam" id="PF13358"/>
    </source>
</evidence>
<proteinExistence type="predicted"/>
<reference evidence="3" key="1">
    <citation type="journal article" date="2014" name="Genome Announc.">
        <title>Draft genome sequence of Colletotrichum sublineola, a destructive pathogen of cultivated sorghum.</title>
        <authorList>
            <person name="Baroncelli R."/>
            <person name="Sanz-Martin J.M."/>
            <person name="Rech G.E."/>
            <person name="Sukno S.A."/>
            <person name="Thon M.R."/>
        </authorList>
    </citation>
    <scope>NUCLEOTIDE SEQUENCE [LARGE SCALE GENOMIC DNA]</scope>
    <source>
        <strain evidence="3">TX430BB</strain>
    </source>
</reference>
<dbReference type="SUPFAM" id="SSF46689">
    <property type="entry name" value="Homeodomain-like"/>
    <property type="match status" value="1"/>
</dbReference>
<dbReference type="GO" id="GO:0003676">
    <property type="term" value="F:nucleic acid binding"/>
    <property type="evidence" value="ECO:0007669"/>
    <property type="project" value="InterPro"/>
</dbReference>
<dbReference type="HOGENOM" id="CLU_056788_1_1_1"/>
<dbReference type="InterPro" id="IPR047655">
    <property type="entry name" value="Transpos_IS630-like"/>
</dbReference>
<comment type="caution">
    <text evidence="2">The sequence shown here is derived from an EMBL/GenBank/DDBJ whole genome shotgun (WGS) entry which is preliminary data.</text>
</comment>
<dbReference type="InterPro" id="IPR038717">
    <property type="entry name" value="Tc1-like_DDE_dom"/>
</dbReference>
<evidence type="ECO:0000313" key="2">
    <source>
        <dbReference type="EMBL" id="KDN72116.1"/>
    </source>
</evidence>
<dbReference type="InterPro" id="IPR036397">
    <property type="entry name" value="RNaseH_sf"/>
</dbReference>
<feature type="domain" description="Tc1-like transposase DDE" evidence="1">
    <location>
        <begin position="150"/>
        <end position="294"/>
    </location>
</feature>
<dbReference type="InterPro" id="IPR012337">
    <property type="entry name" value="RNaseH-like_sf"/>
</dbReference>
<dbReference type="EMBL" id="JMSE01000046">
    <property type="protein sequence ID" value="KDN72116.1"/>
    <property type="molecule type" value="Genomic_DNA"/>
</dbReference>
<sequence>MAPKLSKTQRSELQSIIVSKLQGNEAITDTEISRSIVPCSTRTIRSARSNILLHGSINPPRKAMGRPREVTENMWLALQNQLEKNPCMSQQAMADFLYEQYEFKVSRFTIGRTLKRAGWTKKVAQNIAKERSQDLRDDYIERRSHYKVNQMIFIDESGSDRGLGILEQGYAPKGVTPVQRKRFHRGKRVQVLPAYTIDGVIYCEVYEENTDVDVFEGFLERLLPYCGRYPKPKSVIFMDNASFHFISQRLKDLFALAGVIIEYQVPYSPDTNPIEYLFGSVKNRIRKMSWEDADLIQADFKSYLLMQIRVVGGDRKVARGHFRKAQIVDDL</sequence>
<dbReference type="PANTHER" id="PTHR46564">
    <property type="entry name" value="TRANSPOSASE"/>
    <property type="match status" value="1"/>
</dbReference>
<dbReference type="InterPro" id="IPR009057">
    <property type="entry name" value="Homeodomain-like_sf"/>
</dbReference>
<gene>
    <name evidence="2" type="ORF">CSUB01_11735</name>
</gene>
<dbReference type="Pfam" id="PF13358">
    <property type="entry name" value="DDE_3"/>
    <property type="match status" value="1"/>
</dbReference>
<dbReference type="SUPFAM" id="SSF53098">
    <property type="entry name" value="Ribonuclease H-like"/>
    <property type="match status" value="1"/>
</dbReference>
<dbReference type="Gene3D" id="3.30.420.10">
    <property type="entry name" value="Ribonuclease H-like superfamily/Ribonuclease H"/>
    <property type="match status" value="1"/>
</dbReference>
<evidence type="ECO:0000313" key="3">
    <source>
        <dbReference type="Proteomes" id="UP000027238"/>
    </source>
</evidence>
<dbReference type="PANTHER" id="PTHR46564:SF1">
    <property type="entry name" value="TRANSPOSASE"/>
    <property type="match status" value="1"/>
</dbReference>
<dbReference type="Proteomes" id="UP000027238">
    <property type="component" value="Unassembled WGS sequence"/>
</dbReference>